<proteinExistence type="predicted"/>
<sequence>METQLEIVRKLALHDANSKKNIYSLPKKKGAQEDYDSDNLNIDEDMSLEEEVSLLRSTKIGMFALGAIKKVSQLRERVDIAKDKFARLLEYFGEDGDNAKMDVHELFAIINTFCRDFEVAREVVNKQEQAKKRAEKKEANAASKKLKTIEESSPPIKKNLLKSIHLC</sequence>
<evidence type="ECO:0000313" key="3">
    <source>
        <dbReference type="EMBL" id="KAK1748772.1"/>
    </source>
</evidence>
<accession>A0AAD8YML5</accession>
<organism evidence="3 4">
    <name type="scientific">Skeletonema marinoi</name>
    <dbReference type="NCBI Taxonomy" id="267567"/>
    <lineage>
        <taxon>Eukaryota</taxon>
        <taxon>Sar</taxon>
        <taxon>Stramenopiles</taxon>
        <taxon>Ochrophyta</taxon>
        <taxon>Bacillariophyta</taxon>
        <taxon>Coscinodiscophyceae</taxon>
        <taxon>Thalassiosirophycidae</taxon>
        <taxon>Thalassiosirales</taxon>
        <taxon>Skeletonemataceae</taxon>
        <taxon>Skeletonema</taxon>
        <taxon>Skeletonema marinoi-dohrnii complex</taxon>
    </lineage>
</organism>
<dbReference type="AlphaFoldDB" id="A0AAD8YML5"/>
<comment type="caution">
    <text evidence="3">The sequence shown here is derived from an EMBL/GenBank/DDBJ whole genome shotgun (WGS) entry which is preliminary data.</text>
</comment>
<dbReference type="InterPro" id="IPR042201">
    <property type="entry name" value="FH2_Formin_sf"/>
</dbReference>
<feature type="region of interest" description="Disordered" evidence="1">
    <location>
        <begin position="130"/>
        <end position="150"/>
    </location>
</feature>
<protein>
    <recommendedName>
        <fullName evidence="2">FH2 domain-containing protein</fullName>
    </recommendedName>
</protein>
<dbReference type="EMBL" id="JATAAI010000001">
    <property type="protein sequence ID" value="KAK1748772.1"/>
    <property type="molecule type" value="Genomic_DNA"/>
</dbReference>
<gene>
    <name evidence="3" type="ORF">QTG54_000711</name>
</gene>
<feature type="domain" description="FH2" evidence="2">
    <location>
        <begin position="1"/>
        <end position="143"/>
    </location>
</feature>
<feature type="compositionally biased region" description="Basic and acidic residues" evidence="1">
    <location>
        <begin position="130"/>
        <end position="139"/>
    </location>
</feature>
<evidence type="ECO:0000259" key="2">
    <source>
        <dbReference type="PROSITE" id="PS51444"/>
    </source>
</evidence>
<dbReference type="InterPro" id="IPR015425">
    <property type="entry name" value="FH2_Formin"/>
</dbReference>
<dbReference type="PROSITE" id="PS51444">
    <property type="entry name" value="FH2"/>
    <property type="match status" value="1"/>
</dbReference>
<dbReference type="SUPFAM" id="SSF101447">
    <property type="entry name" value="Formin homology 2 domain (FH2 domain)"/>
    <property type="match status" value="1"/>
</dbReference>
<evidence type="ECO:0000313" key="4">
    <source>
        <dbReference type="Proteomes" id="UP001224775"/>
    </source>
</evidence>
<evidence type="ECO:0000256" key="1">
    <source>
        <dbReference type="SAM" id="MobiDB-lite"/>
    </source>
</evidence>
<name>A0AAD8YML5_9STRA</name>
<keyword evidence="4" id="KW-1185">Reference proteome</keyword>
<dbReference type="Gene3D" id="1.20.58.2220">
    <property type="entry name" value="Formin, FH2 domain"/>
    <property type="match status" value="1"/>
</dbReference>
<reference evidence="3" key="1">
    <citation type="submission" date="2023-06" db="EMBL/GenBank/DDBJ databases">
        <title>Survivors Of The Sea: Transcriptome response of Skeletonema marinoi to long-term dormancy.</title>
        <authorList>
            <person name="Pinder M.I.M."/>
            <person name="Kourtchenko O."/>
            <person name="Robertson E.K."/>
            <person name="Larsson T."/>
            <person name="Maumus F."/>
            <person name="Osuna-Cruz C.M."/>
            <person name="Vancaester E."/>
            <person name="Stenow R."/>
            <person name="Vandepoele K."/>
            <person name="Ploug H."/>
            <person name="Bruchert V."/>
            <person name="Godhe A."/>
            <person name="Topel M."/>
        </authorList>
    </citation>
    <scope>NUCLEOTIDE SEQUENCE</scope>
    <source>
        <strain evidence="3">R05AC</strain>
    </source>
</reference>
<dbReference type="Proteomes" id="UP001224775">
    <property type="component" value="Unassembled WGS sequence"/>
</dbReference>